<feature type="region of interest" description="Disordered" evidence="7">
    <location>
        <begin position="1"/>
        <end position="38"/>
    </location>
</feature>
<dbReference type="InterPro" id="IPR042094">
    <property type="entry name" value="T2SS_GspF_sf"/>
</dbReference>
<feature type="transmembrane region" description="Helical" evidence="8">
    <location>
        <begin position="211"/>
        <end position="231"/>
    </location>
</feature>
<reference evidence="10 11" key="1">
    <citation type="submission" date="2014-07" db="EMBL/GenBank/DDBJ databases">
        <title>Draft Genome Sequence of Gephyronic Acid Producer, Cystobacter violaceus Strain Cb vi76.</title>
        <authorList>
            <person name="Stevens D.C."/>
            <person name="Young J."/>
            <person name="Carmichael R."/>
            <person name="Tan J."/>
            <person name="Taylor R.E."/>
        </authorList>
    </citation>
    <scope>NUCLEOTIDE SEQUENCE [LARGE SCALE GENOMIC DNA]</scope>
    <source>
        <strain evidence="10 11">Cb vi76</strain>
    </source>
</reference>
<accession>A0A084SE37</accession>
<dbReference type="Proteomes" id="UP000028547">
    <property type="component" value="Unassembled WGS sequence"/>
</dbReference>
<dbReference type="Pfam" id="PF00482">
    <property type="entry name" value="T2SSF"/>
    <property type="match status" value="1"/>
</dbReference>
<evidence type="ECO:0000256" key="6">
    <source>
        <dbReference type="ARBA" id="ARBA00023136"/>
    </source>
</evidence>
<evidence type="ECO:0000256" key="3">
    <source>
        <dbReference type="ARBA" id="ARBA00022475"/>
    </source>
</evidence>
<feature type="compositionally biased region" description="Pro residues" evidence="7">
    <location>
        <begin position="1"/>
        <end position="10"/>
    </location>
</feature>
<dbReference type="EMBL" id="JPMI01000426">
    <property type="protein sequence ID" value="KFA86722.1"/>
    <property type="molecule type" value="Genomic_DNA"/>
</dbReference>
<dbReference type="InterPro" id="IPR003004">
    <property type="entry name" value="GspF/PilC"/>
</dbReference>
<evidence type="ECO:0000256" key="1">
    <source>
        <dbReference type="ARBA" id="ARBA00004651"/>
    </source>
</evidence>
<comment type="subcellular location">
    <subcellularLocation>
        <location evidence="1">Cell membrane</location>
        <topology evidence="1">Multi-pass membrane protein</topology>
    </subcellularLocation>
</comment>
<gene>
    <name evidence="10" type="ORF">Q664_52545</name>
</gene>
<proteinExistence type="inferred from homology"/>
<organism evidence="10 11">
    <name type="scientific">Archangium violaceum Cb vi76</name>
    <dbReference type="NCBI Taxonomy" id="1406225"/>
    <lineage>
        <taxon>Bacteria</taxon>
        <taxon>Pseudomonadati</taxon>
        <taxon>Myxococcota</taxon>
        <taxon>Myxococcia</taxon>
        <taxon>Myxococcales</taxon>
        <taxon>Cystobacterineae</taxon>
        <taxon>Archangiaceae</taxon>
        <taxon>Archangium</taxon>
    </lineage>
</organism>
<evidence type="ECO:0000256" key="7">
    <source>
        <dbReference type="SAM" id="MobiDB-lite"/>
    </source>
</evidence>
<keyword evidence="4 8" id="KW-0812">Transmembrane</keyword>
<dbReference type="InterPro" id="IPR018076">
    <property type="entry name" value="T2SS_GspF_dom"/>
</dbReference>
<keyword evidence="3" id="KW-1003">Cell membrane</keyword>
<feature type="domain" description="Type II secretion system protein GspF" evidence="9">
    <location>
        <begin position="69"/>
        <end position="179"/>
    </location>
</feature>
<dbReference type="AlphaFoldDB" id="A0A084SE37"/>
<sequence>MNKPPLPRTQPPSQTARPQAGAPVRQPVRTAHRPAPAGEGTSWLASAWARHPLAAMVRHRSRLTFFQGLHSMIRAGLALPIVFSELSRGAAKDPFRRAVAQVGEDVAAGSGLAEAMRRQPAWFEPRVVELLGAAEASGTLESALARVTEQLEEAQRLRWRAVSLCAYPAYLLAAFILGGSLLDTARGLMASGNTNDILGVFVSQFLQKVGLVSSFGVALFLMPLVLASPAVEPHWERLRMSVPLLGRFHRELQASRFSLVLGVALGAGLEAGRSLQMALEATGSSLLRGRVNLALHRLRSGATLTDVVEWLDVLDGTSLQQLATGERTGDLEPMLAQVSRGHSESAMRWLRTLMFVVIALLSVFLFATNIGKVVGLQGGYQRQLEQLSHE</sequence>
<evidence type="ECO:0000256" key="8">
    <source>
        <dbReference type="SAM" id="Phobius"/>
    </source>
</evidence>
<protein>
    <recommendedName>
        <fullName evidence="9">Type II secretion system protein GspF domain-containing protein</fullName>
    </recommendedName>
</protein>
<feature type="transmembrane region" description="Helical" evidence="8">
    <location>
        <begin position="161"/>
        <end position="182"/>
    </location>
</feature>
<dbReference type="RefSeq" id="WP_043414835.1">
    <property type="nucleotide sequence ID" value="NZ_JPMI01000426.1"/>
</dbReference>
<dbReference type="PANTHER" id="PTHR30012:SF0">
    <property type="entry name" value="TYPE II SECRETION SYSTEM PROTEIN F-RELATED"/>
    <property type="match status" value="1"/>
</dbReference>
<comment type="similarity">
    <text evidence="2">Belongs to the GSP F family.</text>
</comment>
<comment type="caution">
    <text evidence="10">The sequence shown here is derived from an EMBL/GenBank/DDBJ whole genome shotgun (WGS) entry which is preliminary data.</text>
</comment>
<feature type="transmembrane region" description="Helical" evidence="8">
    <location>
        <begin position="349"/>
        <end position="367"/>
    </location>
</feature>
<name>A0A084SE37_9BACT</name>
<evidence type="ECO:0000256" key="4">
    <source>
        <dbReference type="ARBA" id="ARBA00022692"/>
    </source>
</evidence>
<dbReference type="PANTHER" id="PTHR30012">
    <property type="entry name" value="GENERAL SECRETION PATHWAY PROTEIN"/>
    <property type="match status" value="1"/>
</dbReference>
<keyword evidence="5 8" id="KW-1133">Transmembrane helix</keyword>
<keyword evidence="6 8" id="KW-0472">Membrane</keyword>
<evidence type="ECO:0000313" key="10">
    <source>
        <dbReference type="EMBL" id="KFA86722.1"/>
    </source>
</evidence>
<dbReference type="Gene3D" id="1.20.81.30">
    <property type="entry name" value="Type II secretion system (T2SS), domain F"/>
    <property type="match status" value="2"/>
</dbReference>
<evidence type="ECO:0000259" key="9">
    <source>
        <dbReference type="Pfam" id="PF00482"/>
    </source>
</evidence>
<evidence type="ECO:0000256" key="2">
    <source>
        <dbReference type="ARBA" id="ARBA00005745"/>
    </source>
</evidence>
<dbReference type="GO" id="GO:0005886">
    <property type="term" value="C:plasma membrane"/>
    <property type="evidence" value="ECO:0007669"/>
    <property type="project" value="UniProtKB-SubCell"/>
</dbReference>
<evidence type="ECO:0000313" key="11">
    <source>
        <dbReference type="Proteomes" id="UP000028547"/>
    </source>
</evidence>
<evidence type="ECO:0000256" key="5">
    <source>
        <dbReference type="ARBA" id="ARBA00022989"/>
    </source>
</evidence>